<dbReference type="CDD" id="cd21037">
    <property type="entry name" value="MLKL_NTD"/>
    <property type="match status" value="1"/>
</dbReference>
<dbReference type="Pfam" id="PF08238">
    <property type="entry name" value="Sel1"/>
    <property type="match status" value="2"/>
</dbReference>
<dbReference type="PROSITE" id="PS00109">
    <property type="entry name" value="PROTEIN_KINASE_TYR"/>
    <property type="match status" value="1"/>
</dbReference>
<feature type="compositionally biased region" description="Pro residues" evidence="1">
    <location>
        <begin position="34"/>
        <end position="43"/>
    </location>
</feature>
<evidence type="ECO:0000259" key="2">
    <source>
        <dbReference type="PROSITE" id="PS50011"/>
    </source>
</evidence>
<comment type="caution">
    <text evidence="3">The sequence shown here is derived from an EMBL/GenBank/DDBJ whole genome shotgun (WGS) entry which is preliminary data.</text>
</comment>
<dbReference type="InterPro" id="IPR000719">
    <property type="entry name" value="Prot_kinase_dom"/>
</dbReference>
<dbReference type="STRING" id="1348612.A0A397G0Y9"/>
<dbReference type="Proteomes" id="UP000266861">
    <property type="component" value="Unassembled WGS sequence"/>
</dbReference>
<dbReference type="InterPro" id="IPR006597">
    <property type="entry name" value="Sel1-like"/>
</dbReference>
<feature type="domain" description="Protein kinase" evidence="2">
    <location>
        <begin position="282"/>
        <end position="552"/>
    </location>
</feature>
<dbReference type="EMBL" id="PQFF01000570">
    <property type="protein sequence ID" value="RHZ44605.1"/>
    <property type="molecule type" value="Genomic_DNA"/>
</dbReference>
<dbReference type="GO" id="GO:0005737">
    <property type="term" value="C:cytoplasm"/>
    <property type="evidence" value="ECO:0007669"/>
    <property type="project" value="TreeGrafter"/>
</dbReference>
<dbReference type="SMART" id="SM00671">
    <property type="entry name" value="SEL1"/>
    <property type="match status" value="2"/>
</dbReference>
<dbReference type="GO" id="GO:0007166">
    <property type="term" value="P:cell surface receptor signaling pathway"/>
    <property type="evidence" value="ECO:0007669"/>
    <property type="project" value="InterPro"/>
</dbReference>
<dbReference type="GO" id="GO:0005524">
    <property type="term" value="F:ATP binding"/>
    <property type="evidence" value="ECO:0007669"/>
    <property type="project" value="InterPro"/>
</dbReference>
<dbReference type="InterPro" id="IPR001245">
    <property type="entry name" value="Ser-Thr/Tyr_kinase_cat_dom"/>
</dbReference>
<proteinExistence type="predicted"/>
<name>A0A397G0Y9_9GLOM</name>
<dbReference type="Pfam" id="PF07714">
    <property type="entry name" value="PK_Tyr_Ser-Thr"/>
    <property type="match status" value="1"/>
</dbReference>
<dbReference type="SUPFAM" id="SSF56112">
    <property type="entry name" value="Protein kinase-like (PK-like)"/>
    <property type="match status" value="1"/>
</dbReference>
<dbReference type="InterPro" id="IPR011009">
    <property type="entry name" value="Kinase-like_dom_sf"/>
</dbReference>
<keyword evidence="4" id="KW-1185">Reference proteome</keyword>
<feature type="compositionally biased region" description="Basic residues" evidence="1">
    <location>
        <begin position="1"/>
        <end position="11"/>
    </location>
</feature>
<dbReference type="AlphaFoldDB" id="A0A397G0Y9"/>
<accession>A0A397G0Y9</accession>
<dbReference type="SUPFAM" id="SSF81901">
    <property type="entry name" value="HCP-like"/>
    <property type="match status" value="1"/>
</dbReference>
<dbReference type="InterPro" id="IPR011990">
    <property type="entry name" value="TPR-like_helical_dom_sf"/>
</dbReference>
<organism evidence="3 4">
    <name type="scientific">Diversispora epigaea</name>
    <dbReference type="NCBI Taxonomy" id="1348612"/>
    <lineage>
        <taxon>Eukaryota</taxon>
        <taxon>Fungi</taxon>
        <taxon>Fungi incertae sedis</taxon>
        <taxon>Mucoromycota</taxon>
        <taxon>Glomeromycotina</taxon>
        <taxon>Glomeromycetes</taxon>
        <taxon>Diversisporales</taxon>
        <taxon>Diversisporaceae</taxon>
        <taxon>Diversispora</taxon>
    </lineage>
</organism>
<dbReference type="Gene3D" id="1.10.510.10">
    <property type="entry name" value="Transferase(Phosphotransferase) domain 1"/>
    <property type="match status" value="1"/>
</dbReference>
<dbReference type="InterPro" id="IPR008266">
    <property type="entry name" value="Tyr_kinase_AS"/>
</dbReference>
<dbReference type="PROSITE" id="PS50011">
    <property type="entry name" value="PROTEIN_KINASE_DOM"/>
    <property type="match status" value="1"/>
</dbReference>
<feature type="region of interest" description="Disordered" evidence="1">
    <location>
        <begin position="1"/>
        <end position="50"/>
    </location>
</feature>
<dbReference type="InterPro" id="IPR050167">
    <property type="entry name" value="Ser_Thr_protein_kinase"/>
</dbReference>
<dbReference type="PANTHER" id="PTHR23257">
    <property type="entry name" value="SERINE-THREONINE PROTEIN KINASE"/>
    <property type="match status" value="1"/>
</dbReference>
<protein>
    <recommendedName>
        <fullName evidence="2">Protein kinase domain-containing protein</fullName>
    </recommendedName>
</protein>
<evidence type="ECO:0000313" key="4">
    <source>
        <dbReference type="Proteomes" id="UP000266861"/>
    </source>
</evidence>
<evidence type="ECO:0000313" key="3">
    <source>
        <dbReference type="EMBL" id="RHZ44605.1"/>
    </source>
</evidence>
<feature type="compositionally biased region" description="Polar residues" evidence="1">
    <location>
        <begin position="21"/>
        <end position="30"/>
    </location>
</feature>
<sequence length="744" mass="84913">MCFCSPKRKPKEKKENIPMKNETNTYPSVSPTTPITPIPPITPTTPKTPNIQFTTTNTVDLDFSDSESMSSSSDINGALTIGGEIAGPFVPWLENAKKIIEEITKIFGNAQYNQKTCKVLVKRVNAISDVIEKLNTQKEENEKKFRDQSYFNAFVRFVRILKEIKEFIQDVSQLKGQRKYAHGSAIKDRCKDLINKFNDCCLDIQFIIVITKEDREKEDVYLEEDVIAMRKFLESIGQGATIRDEENGIKLDLVFDEVSEMQKKVKKSEGDELLTAPQILPTDLTTIGKRVERGKIYKQMLRHAVPVACKPVVIPDNSKARKINGQLAILERLHSSNNIIKFHGVATINGRQHIILDWAEHGNLKEVYSEEHLEWTTKLKLAHEICNGLVFLQACGIYHHDIRCENILITGDTIYEAKIANFYLSRDIAQISHGIQNLAGIIRWLAPEKMPKGNSPIKEPYTFKCEIFSFGMLLWELAFQKFPYKSMQMQEITEHVLAGKREELDFGSSDSSEIIMIFRGVIEACWKHEPLQRPVIKDLFQIFSESRPHSRKYSGYIKTDFEEQPEIEYKLVEHGNENSGLLVQSLSLKPIPSLDEGIAAHKRNEHEKAWECFEIHDQLDDPKAKYWMGYYLWEGFYKQKDPERAKELFKAAADAGVADAQLRYAFAVSKDNFSEFLKYLVKAADSGNPTALFNIADIHIKGRIGIDKNTKKGLQYLRLAALKGQPKAIEALKKYDSSSIRDSS</sequence>
<evidence type="ECO:0000256" key="1">
    <source>
        <dbReference type="SAM" id="MobiDB-lite"/>
    </source>
</evidence>
<gene>
    <name evidence="3" type="ORF">Glove_718g66</name>
</gene>
<dbReference type="InterPro" id="IPR059179">
    <property type="entry name" value="MLKL-like_MCAfunc"/>
</dbReference>
<dbReference type="GO" id="GO:0004672">
    <property type="term" value="F:protein kinase activity"/>
    <property type="evidence" value="ECO:0007669"/>
    <property type="project" value="InterPro"/>
</dbReference>
<dbReference type="Gene3D" id="1.20.930.20">
    <property type="entry name" value="Adaptor protein Cbl, N-terminal domain"/>
    <property type="match status" value="1"/>
</dbReference>
<dbReference type="InterPro" id="IPR036537">
    <property type="entry name" value="Adaptor_Cbl_N_dom_sf"/>
</dbReference>
<dbReference type="OrthoDB" id="4062651at2759"/>
<reference evidence="3 4" key="1">
    <citation type="submission" date="2018-08" db="EMBL/GenBank/DDBJ databases">
        <title>Genome and evolution of the arbuscular mycorrhizal fungus Diversispora epigaea (formerly Glomus versiforme) and its bacterial endosymbionts.</title>
        <authorList>
            <person name="Sun X."/>
            <person name="Fei Z."/>
            <person name="Harrison M."/>
        </authorList>
    </citation>
    <scope>NUCLEOTIDE SEQUENCE [LARGE SCALE GENOMIC DNA]</scope>
    <source>
        <strain evidence="3 4">IT104</strain>
    </source>
</reference>
<dbReference type="Gene3D" id="1.25.40.10">
    <property type="entry name" value="Tetratricopeptide repeat domain"/>
    <property type="match status" value="1"/>
</dbReference>